<reference evidence="1" key="1">
    <citation type="journal article" date="2023" name="PLoS Negl. Trop. Dis.">
        <title>A genome sequence for Biomphalaria pfeifferi, the major vector snail for the human-infecting parasite Schistosoma mansoni.</title>
        <authorList>
            <person name="Bu L."/>
            <person name="Lu L."/>
            <person name="Laidemitt M.R."/>
            <person name="Zhang S.M."/>
            <person name="Mutuku M."/>
            <person name="Mkoji G."/>
            <person name="Steinauer M."/>
            <person name="Loker E.S."/>
        </authorList>
    </citation>
    <scope>NUCLEOTIDE SEQUENCE</scope>
    <source>
        <strain evidence="1">KasaAsao</strain>
    </source>
</reference>
<dbReference type="PANTHER" id="PTHR35841:SF1">
    <property type="entry name" value="PHOSPHONATES-BINDING PERIPLASMIC PROTEIN"/>
    <property type="match status" value="1"/>
</dbReference>
<protein>
    <submittedName>
        <fullName evidence="1">Uncharacterized protein</fullName>
    </submittedName>
</protein>
<dbReference type="SUPFAM" id="SSF53850">
    <property type="entry name" value="Periplasmic binding protein-like II"/>
    <property type="match status" value="1"/>
</dbReference>
<comment type="caution">
    <text evidence="1">The sequence shown here is derived from an EMBL/GenBank/DDBJ whole genome shotgun (WGS) entry which is preliminary data.</text>
</comment>
<dbReference type="Gene3D" id="3.40.190.10">
    <property type="entry name" value="Periplasmic binding protein-like II"/>
    <property type="match status" value="1"/>
</dbReference>
<dbReference type="EMBL" id="JASAOG010000004">
    <property type="protein sequence ID" value="KAK0068755.1"/>
    <property type="molecule type" value="Genomic_DNA"/>
</dbReference>
<keyword evidence="2" id="KW-1185">Reference proteome</keyword>
<dbReference type="PANTHER" id="PTHR35841">
    <property type="entry name" value="PHOSPHONATES-BINDING PERIPLASMIC PROTEIN"/>
    <property type="match status" value="1"/>
</dbReference>
<accession>A0AAD8C9A8</accession>
<evidence type="ECO:0000313" key="1">
    <source>
        <dbReference type="EMBL" id="KAK0068755.1"/>
    </source>
</evidence>
<proteinExistence type="predicted"/>
<dbReference type="Pfam" id="PF12974">
    <property type="entry name" value="Phosphonate-bd"/>
    <property type="match status" value="1"/>
</dbReference>
<dbReference type="AlphaFoldDB" id="A0AAD8C9A8"/>
<sequence length="285" mass="32086">MSDILNVPRLRILTYMCPDIPIETFTLLRNCLEDATGLESDLIVEDRFTGPVVDRTDPFNANLADLVFLHSSDYLRLKDEKHPNIQLCPAAPVYYHPRAPDKAVYFSEIIIHSNNKEKYKSIQELKGCSWAYNHSNSLSGNIIVLDYLKKHLKTDASYFGTIIESGSHLNSIKMVRDFSITAAAVDSVVLAGYLKDHEDHADVFTSIETLGPLPIYPCVFNSQLPESIKQTITNALLSMDKSVDWSDRLRSVGILKFVPVDDDLYYIEKNIQAGVSGMSIQATFY</sequence>
<gene>
    <name evidence="1" type="ORF">Bpfe_001718</name>
</gene>
<evidence type="ECO:0000313" key="2">
    <source>
        <dbReference type="Proteomes" id="UP001233172"/>
    </source>
</evidence>
<name>A0AAD8C9A8_BIOPF</name>
<reference evidence="1" key="2">
    <citation type="submission" date="2023-04" db="EMBL/GenBank/DDBJ databases">
        <authorList>
            <person name="Bu L."/>
            <person name="Lu L."/>
            <person name="Laidemitt M.R."/>
            <person name="Zhang S.M."/>
            <person name="Mutuku M."/>
            <person name="Mkoji G."/>
            <person name="Steinauer M."/>
            <person name="Loker E.S."/>
        </authorList>
    </citation>
    <scope>NUCLEOTIDE SEQUENCE</scope>
    <source>
        <strain evidence="1">KasaAsao</strain>
        <tissue evidence="1">Whole Snail</tissue>
    </source>
</reference>
<organism evidence="1 2">
    <name type="scientific">Biomphalaria pfeifferi</name>
    <name type="common">Bloodfluke planorb</name>
    <name type="synonym">Freshwater snail</name>
    <dbReference type="NCBI Taxonomy" id="112525"/>
    <lineage>
        <taxon>Eukaryota</taxon>
        <taxon>Metazoa</taxon>
        <taxon>Spiralia</taxon>
        <taxon>Lophotrochozoa</taxon>
        <taxon>Mollusca</taxon>
        <taxon>Gastropoda</taxon>
        <taxon>Heterobranchia</taxon>
        <taxon>Euthyneura</taxon>
        <taxon>Panpulmonata</taxon>
        <taxon>Hygrophila</taxon>
        <taxon>Lymnaeoidea</taxon>
        <taxon>Planorbidae</taxon>
        <taxon>Biomphalaria</taxon>
    </lineage>
</organism>
<dbReference type="Proteomes" id="UP001233172">
    <property type="component" value="Unassembled WGS sequence"/>
</dbReference>